<protein>
    <submittedName>
        <fullName evidence="1">Uncharacterized protein</fullName>
    </submittedName>
</protein>
<evidence type="ECO:0000313" key="2">
    <source>
        <dbReference type="Proteomes" id="UP000216961"/>
    </source>
</evidence>
<comment type="caution">
    <text evidence="1">The sequence shown here is derived from an EMBL/GenBank/DDBJ whole genome shotgun (WGS) entry which is preliminary data.</text>
</comment>
<sequence>MENRIKGSYLYFLIDDNLIYSYKLESHTYITLDDLKKTKHSALYNIKNRQEFQSFEHENSEAVQGLGLFLDEESLNEIVTCINKAIENNRRKDRET</sequence>
<dbReference type="Proteomes" id="UP000216961">
    <property type="component" value="Unassembled WGS sequence"/>
</dbReference>
<evidence type="ECO:0000313" key="1">
    <source>
        <dbReference type="EMBL" id="PAD81516.1"/>
    </source>
</evidence>
<dbReference type="RefSeq" id="WP_095332907.1">
    <property type="nucleotide sequence ID" value="NZ_NPBQ01000121.1"/>
</dbReference>
<dbReference type="EMBL" id="NPBQ01000121">
    <property type="protein sequence ID" value="PAD81516.1"/>
    <property type="molecule type" value="Genomic_DNA"/>
</dbReference>
<reference evidence="1 2" key="1">
    <citation type="submission" date="2017-07" db="EMBL/GenBank/DDBJ databases">
        <title>Isolation and whole genome analysis of endospore-forming bacteria from heroin.</title>
        <authorList>
            <person name="Kalinowski J."/>
            <person name="Ahrens B."/>
            <person name="Al-Dilaimi A."/>
            <person name="Winkler A."/>
            <person name="Wibberg D."/>
            <person name="Schleenbecker U."/>
            <person name="Ruckert C."/>
            <person name="Wolfel R."/>
            <person name="Grass G."/>
        </authorList>
    </citation>
    <scope>NUCLEOTIDE SEQUENCE [LARGE SCALE GENOMIC DNA]</scope>
    <source>
        <strain evidence="1 2">7521-2</strain>
    </source>
</reference>
<accession>A0AA91YZM9</accession>
<proteinExistence type="predicted"/>
<dbReference type="AlphaFoldDB" id="A0AA91YZM9"/>
<gene>
    <name evidence="1" type="ORF">CHH57_19495</name>
</gene>
<name>A0AA91YZM9_NIACI</name>
<organism evidence="1 2">
    <name type="scientific">Niallia circulans</name>
    <name type="common">Bacillus circulans</name>
    <dbReference type="NCBI Taxonomy" id="1397"/>
    <lineage>
        <taxon>Bacteria</taxon>
        <taxon>Bacillati</taxon>
        <taxon>Bacillota</taxon>
        <taxon>Bacilli</taxon>
        <taxon>Bacillales</taxon>
        <taxon>Bacillaceae</taxon>
        <taxon>Niallia</taxon>
    </lineage>
</organism>